<dbReference type="InterPro" id="IPR052738">
    <property type="entry name" value="ABC-Tungstate_binding"/>
</dbReference>
<feature type="signal peptide" evidence="1">
    <location>
        <begin position="1"/>
        <end position="25"/>
    </location>
</feature>
<dbReference type="SUPFAM" id="SSF53850">
    <property type="entry name" value="Periplasmic binding protein-like II"/>
    <property type="match status" value="1"/>
</dbReference>
<proteinExistence type="predicted"/>
<dbReference type="EMBL" id="MCGG01000046">
    <property type="protein sequence ID" value="OEJ65679.1"/>
    <property type="molecule type" value="Genomic_DNA"/>
</dbReference>
<dbReference type="AlphaFoldDB" id="A0A1E5Q6H0"/>
<evidence type="ECO:0000313" key="4">
    <source>
        <dbReference type="Proteomes" id="UP000095347"/>
    </source>
</evidence>
<dbReference type="OrthoDB" id="186379at2"/>
<comment type="caution">
    <text evidence="3">The sequence shown here is derived from an EMBL/GenBank/DDBJ whole genome shotgun (WGS) entry which is preliminary data.</text>
</comment>
<feature type="chain" id="PRO_5009184109" evidence="1">
    <location>
        <begin position="26"/>
        <end position="273"/>
    </location>
</feature>
<keyword evidence="4" id="KW-1185">Reference proteome</keyword>
<dbReference type="Gene3D" id="3.40.190.10">
    <property type="entry name" value="Periplasmic binding protein-like II"/>
    <property type="match status" value="2"/>
</dbReference>
<sequence>MRLLSSIFLAAAVLLGGLVSPDARANEFITVASTTSTQNSGLFGYILPKFTAKTGIDVHVIAVGTGQAIRQAEHGDADVLFVHHRKSEDKFVSDGWGVKRYDVMMNDFVLVGPVTDPAHVKSANTAEEVMTAIAKTEAPFVSRGDDSGTHKREKGLWAAAGIDPKASSGKWYSEAGAGMGATLNIAQGMGGYAITDRGTWIAFKNKDGLEIVHQGSPNLANPYGVILVSAERHPHVKTEAGQKFIDWLISPEGQSEIAAFKLNGEQLFFPTAK</sequence>
<evidence type="ECO:0000256" key="1">
    <source>
        <dbReference type="SAM" id="SignalP"/>
    </source>
</evidence>
<dbReference type="Pfam" id="PF12849">
    <property type="entry name" value="PBP_like_2"/>
    <property type="match status" value="1"/>
</dbReference>
<dbReference type="Proteomes" id="UP000095347">
    <property type="component" value="Unassembled WGS sequence"/>
</dbReference>
<protein>
    <submittedName>
        <fullName evidence="3">Sulfate transporter</fullName>
    </submittedName>
</protein>
<dbReference type="RefSeq" id="WP_069958617.1">
    <property type="nucleotide sequence ID" value="NZ_MCGG01000046.1"/>
</dbReference>
<organism evidence="3 4">
    <name type="scientific">Magnetovibrio blakemorei</name>
    <dbReference type="NCBI Taxonomy" id="28181"/>
    <lineage>
        <taxon>Bacteria</taxon>
        <taxon>Pseudomonadati</taxon>
        <taxon>Pseudomonadota</taxon>
        <taxon>Alphaproteobacteria</taxon>
        <taxon>Rhodospirillales</taxon>
        <taxon>Magnetovibrionaceae</taxon>
        <taxon>Magnetovibrio</taxon>
    </lineage>
</organism>
<name>A0A1E5Q6H0_9PROT</name>
<dbReference type="STRING" id="28181.BEN30_13585"/>
<dbReference type="PANTHER" id="PTHR37945">
    <property type="entry name" value="EXTRACELLULAR TUNGSTATE BINDING PROTEIN"/>
    <property type="match status" value="1"/>
</dbReference>
<gene>
    <name evidence="3" type="ORF">BEN30_13585</name>
</gene>
<dbReference type="InterPro" id="IPR024370">
    <property type="entry name" value="PBP_domain"/>
</dbReference>
<dbReference type="PANTHER" id="PTHR37945:SF1">
    <property type="entry name" value="EXTRACELLULAR TUNGSTATE BINDING PROTEIN"/>
    <property type="match status" value="1"/>
</dbReference>
<feature type="domain" description="PBP" evidence="2">
    <location>
        <begin position="30"/>
        <end position="252"/>
    </location>
</feature>
<evidence type="ECO:0000259" key="2">
    <source>
        <dbReference type="Pfam" id="PF12849"/>
    </source>
</evidence>
<keyword evidence="1" id="KW-0732">Signal</keyword>
<reference evidence="4" key="1">
    <citation type="submission" date="2016-07" db="EMBL/GenBank/DDBJ databases">
        <authorList>
            <person name="Florea S."/>
            <person name="Webb J.S."/>
            <person name="Jaromczyk J."/>
            <person name="Schardl C.L."/>
        </authorList>
    </citation>
    <scope>NUCLEOTIDE SEQUENCE [LARGE SCALE GENOMIC DNA]</scope>
    <source>
        <strain evidence="4">MV-1</strain>
    </source>
</reference>
<accession>A0A1E5Q6H0</accession>
<evidence type="ECO:0000313" key="3">
    <source>
        <dbReference type="EMBL" id="OEJ65679.1"/>
    </source>
</evidence>